<dbReference type="InterPro" id="IPR002347">
    <property type="entry name" value="SDR_fam"/>
</dbReference>
<dbReference type="Gene3D" id="3.40.50.720">
    <property type="entry name" value="NAD(P)-binding Rossmann-like Domain"/>
    <property type="match status" value="1"/>
</dbReference>
<dbReference type="GO" id="GO:0016491">
    <property type="term" value="F:oxidoreductase activity"/>
    <property type="evidence" value="ECO:0007669"/>
    <property type="project" value="UniProtKB-KW"/>
</dbReference>
<comment type="caution">
    <text evidence="3">The sequence shown here is derived from an EMBL/GenBank/DDBJ whole genome shotgun (WGS) entry which is preliminary data.</text>
</comment>
<proteinExistence type="inferred from homology"/>
<dbReference type="SUPFAM" id="SSF51735">
    <property type="entry name" value="NAD(P)-binding Rossmann-fold domains"/>
    <property type="match status" value="1"/>
</dbReference>
<dbReference type="PRINTS" id="PR00081">
    <property type="entry name" value="GDHRDH"/>
</dbReference>
<evidence type="ECO:0000313" key="4">
    <source>
        <dbReference type="Proteomes" id="UP000003346"/>
    </source>
</evidence>
<dbReference type="PROSITE" id="PS00061">
    <property type="entry name" value="ADH_SHORT"/>
    <property type="match status" value="1"/>
</dbReference>
<dbReference type="EMBL" id="AAUV01000047">
    <property type="protein sequence ID" value="EAV39600.1"/>
    <property type="molecule type" value="Genomic_DNA"/>
</dbReference>
<dbReference type="AlphaFoldDB" id="A0NIS3"/>
<dbReference type="InterPro" id="IPR036291">
    <property type="entry name" value="NAD(P)-bd_dom_sf"/>
</dbReference>
<dbReference type="PRINTS" id="PR00080">
    <property type="entry name" value="SDRFAMILY"/>
</dbReference>
<sequence length="258" mass="28115">MEVFNMVDRLKGKVAIVTGGTLGIGLSIVDLYLKEGAKVVFTGRRQKIGEEAFKHLSNPKNAKFVVHDASNEEGWKKLFADVIAEFGKVDILVNNAGIGVPGDVEHTDYAQWRQTMAVNLDGVYFGTHYGVINMKHPVSGDASIINMSSIEGLVGDPNLFAYNATKGALRIMTKSAAIYCAQNDYNLRINTIHPGYIKTPLVEDMDGFEKAMSERTKTPMGHIGDPEDIGWLAVYLGSEEAKFATGSEFTVDGGYTAQ</sequence>
<dbReference type="GO" id="GO:0008206">
    <property type="term" value="P:bile acid metabolic process"/>
    <property type="evidence" value="ECO:0007669"/>
    <property type="project" value="UniProtKB-ARBA"/>
</dbReference>
<dbReference type="Pfam" id="PF13561">
    <property type="entry name" value="adh_short_C2"/>
    <property type="match status" value="1"/>
</dbReference>
<organism evidence="3 4">
    <name type="scientific">Oenococcus oeni ATCC BAA-1163</name>
    <dbReference type="NCBI Taxonomy" id="379360"/>
    <lineage>
        <taxon>Bacteria</taxon>
        <taxon>Bacillati</taxon>
        <taxon>Bacillota</taxon>
        <taxon>Bacilli</taxon>
        <taxon>Lactobacillales</taxon>
        <taxon>Lactobacillaceae</taxon>
        <taxon>Oenococcus</taxon>
    </lineage>
</organism>
<dbReference type="HOGENOM" id="CLU_010194_1_0_9"/>
<dbReference type="FunFam" id="3.40.50.720:FF:000084">
    <property type="entry name" value="Short-chain dehydrogenase reductase"/>
    <property type="match status" value="1"/>
</dbReference>
<dbReference type="PANTHER" id="PTHR24321:SF15">
    <property type="entry name" value="OXIDOREDUCTASE UCPA"/>
    <property type="match status" value="1"/>
</dbReference>
<accession>A0NIS3</accession>
<dbReference type="PANTHER" id="PTHR24321">
    <property type="entry name" value="DEHYDROGENASES, SHORT CHAIN"/>
    <property type="match status" value="1"/>
</dbReference>
<dbReference type="InterPro" id="IPR020904">
    <property type="entry name" value="Sc_DH/Rdtase_CS"/>
</dbReference>
<protein>
    <submittedName>
        <fullName evidence="3">Dehydrogenase</fullName>
    </submittedName>
</protein>
<dbReference type="Proteomes" id="UP000003346">
    <property type="component" value="Unassembled WGS sequence"/>
</dbReference>
<name>A0NIS3_OENOE</name>
<gene>
    <name evidence="3" type="ORF">OENOO_52023</name>
</gene>
<keyword evidence="2" id="KW-0560">Oxidoreductase</keyword>
<evidence type="ECO:0000256" key="1">
    <source>
        <dbReference type="ARBA" id="ARBA00006484"/>
    </source>
</evidence>
<comment type="similarity">
    <text evidence="1">Belongs to the short-chain dehydrogenases/reductases (SDR) family.</text>
</comment>
<evidence type="ECO:0000256" key="2">
    <source>
        <dbReference type="ARBA" id="ARBA00023002"/>
    </source>
</evidence>
<evidence type="ECO:0000313" key="3">
    <source>
        <dbReference type="EMBL" id="EAV39600.1"/>
    </source>
</evidence>
<reference evidence="3 4" key="1">
    <citation type="submission" date="2006-11" db="EMBL/GenBank/DDBJ databases">
        <authorList>
            <consortium name="Laboratoire de Microbiologie (Universite Bourgogne)"/>
            <consortium name="GENOME Express"/>
            <consortium name="UMR Oenologie Ampelologie (Universite Bordeaux 2)"/>
            <person name="Guzzo J."/>
        </authorList>
    </citation>
    <scope>NUCLEOTIDE SEQUENCE [LARGE SCALE GENOMIC DNA]</scope>
    <source>
        <strain evidence="3 4">ATCC BAA-1163</strain>
    </source>
</reference>